<dbReference type="SMART" id="SM00129">
    <property type="entry name" value="KISc"/>
    <property type="match status" value="1"/>
</dbReference>
<keyword evidence="6 11" id="KW-0175">Coiled coil</keyword>
<dbReference type="InterPro" id="IPR027417">
    <property type="entry name" value="P-loop_NTPase"/>
</dbReference>
<dbReference type="GO" id="GO:0008017">
    <property type="term" value="F:microtubule binding"/>
    <property type="evidence" value="ECO:0007669"/>
    <property type="project" value="InterPro"/>
</dbReference>
<dbReference type="GO" id="GO:0003777">
    <property type="term" value="F:microtubule motor activity"/>
    <property type="evidence" value="ECO:0007669"/>
    <property type="project" value="InterPro"/>
</dbReference>
<dbReference type="AlphaFoldDB" id="A0A060T922"/>
<dbReference type="GO" id="GO:0007018">
    <property type="term" value="P:microtubule-based movement"/>
    <property type="evidence" value="ECO:0007669"/>
    <property type="project" value="InterPro"/>
</dbReference>
<evidence type="ECO:0000259" key="13">
    <source>
        <dbReference type="PROSITE" id="PS50067"/>
    </source>
</evidence>
<feature type="domain" description="Kinesin motor" evidence="13">
    <location>
        <begin position="4"/>
        <end position="327"/>
    </location>
</feature>
<dbReference type="InterPro" id="IPR001752">
    <property type="entry name" value="Kinesin_motor_dom"/>
</dbReference>
<organism evidence="14">
    <name type="scientific">Blastobotrys adeninivorans</name>
    <name type="common">Yeast</name>
    <name type="synonym">Arxula adeninivorans</name>
    <dbReference type="NCBI Taxonomy" id="409370"/>
    <lineage>
        <taxon>Eukaryota</taxon>
        <taxon>Fungi</taxon>
        <taxon>Dikarya</taxon>
        <taxon>Ascomycota</taxon>
        <taxon>Saccharomycotina</taxon>
        <taxon>Dipodascomycetes</taxon>
        <taxon>Dipodascales</taxon>
        <taxon>Trichomonascaceae</taxon>
        <taxon>Blastobotrys</taxon>
    </lineage>
</organism>
<dbReference type="PhylomeDB" id="A0A060T922"/>
<name>A0A060T922_BLAAD</name>
<dbReference type="FunFam" id="3.40.850.10:FF:000031">
    <property type="entry name" value="Kinesin-like protein"/>
    <property type="match status" value="1"/>
</dbReference>
<dbReference type="PANTHER" id="PTHR47968:SF75">
    <property type="entry name" value="CENTROMERE-ASSOCIATED PROTEIN E"/>
    <property type="match status" value="1"/>
</dbReference>
<dbReference type="CDD" id="cd23649">
    <property type="entry name" value="Khc_CBD_cc"/>
    <property type="match status" value="1"/>
</dbReference>
<dbReference type="GO" id="GO:0005524">
    <property type="term" value="F:ATP binding"/>
    <property type="evidence" value="ECO:0007669"/>
    <property type="project" value="UniProtKB-UniRule"/>
</dbReference>
<evidence type="ECO:0000256" key="12">
    <source>
        <dbReference type="SAM" id="MobiDB-lite"/>
    </source>
</evidence>
<evidence type="ECO:0000256" key="11">
    <source>
        <dbReference type="SAM" id="Coils"/>
    </source>
</evidence>
<feature type="compositionally biased region" description="Acidic residues" evidence="12">
    <location>
        <begin position="751"/>
        <end position="765"/>
    </location>
</feature>
<keyword evidence="3 10" id="KW-0493">Microtubule</keyword>
<evidence type="ECO:0000256" key="7">
    <source>
        <dbReference type="ARBA" id="ARBA00023175"/>
    </source>
</evidence>
<evidence type="ECO:0000256" key="1">
    <source>
        <dbReference type="ARBA" id="ARBA00004245"/>
    </source>
</evidence>
<keyword evidence="2" id="KW-0963">Cytoplasm</keyword>
<feature type="compositionally biased region" description="Polar residues" evidence="12">
    <location>
        <begin position="384"/>
        <end position="398"/>
    </location>
</feature>
<feature type="region of interest" description="Disordered" evidence="12">
    <location>
        <begin position="479"/>
        <end position="511"/>
    </location>
</feature>
<evidence type="ECO:0000256" key="3">
    <source>
        <dbReference type="ARBA" id="ARBA00022701"/>
    </source>
</evidence>
<dbReference type="PROSITE" id="PS00411">
    <property type="entry name" value="KINESIN_MOTOR_1"/>
    <property type="match status" value="1"/>
</dbReference>
<comment type="subcellular location">
    <subcellularLocation>
        <location evidence="1">Cytoplasm</location>
        <location evidence="1">Cytoskeleton</location>
    </subcellularLocation>
</comment>
<dbReference type="EMBL" id="HG937694">
    <property type="protein sequence ID" value="CDP37279.1"/>
    <property type="molecule type" value="Genomic_DNA"/>
</dbReference>
<evidence type="ECO:0000313" key="14">
    <source>
        <dbReference type="EMBL" id="CDP37279.1"/>
    </source>
</evidence>
<evidence type="ECO:0000256" key="5">
    <source>
        <dbReference type="ARBA" id="ARBA00022840"/>
    </source>
</evidence>
<dbReference type="InterPro" id="IPR019821">
    <property type="entry name" value="Kinesin_motor_CS"/>
</dbReference>
<dbReference type="GO" id="GO:0005874">
    <property type="term" value="C:microtubule"/>
    <property type="evidence" value="ECO:0007669"/>
    <property type="project" value="UniProtKB-KW"/>
</dbReference>
<evidence type="ECO:0000256" key="4">
    <source>
        <dbReference type="ARBA" id="ARBA00022741"/>
    </source>
</evidence>
<dbReference type="SUPFAM" id="SSF52540">
    <property type="entry name" value="P-loop containing nucleoside triphosphate hydrolases"/>
    <property type="match status" value="1"/>
</dbReference>
<gene>
    <name evidence="14" type="ORF">GNLVRS02_ARAD1D07854g</name>
</gene>
<dbReference type="Gene3D" id="3.40.850.10">
    <property type="entry name" value="Kinesin motor domain"/>
    <property type="match status" value="1"/>
</dbReference>
<keyword evidence="7 9" id="KW-0505">Motor protein</keyword>
<keyword evidence="5 9" id="KW-0067">ATP-binding</keyword>
<evidence type="ECO:0000256" key="10">
    <source>
        <dbReference type="RuleBase" id="RU000394"/>
    </source>
</evidence>
<evidence type="ECO:0000256" key="2">
    <source>
        <dbReference type="ARBA" id="ARBA00022490"/>
    </source>
</evidence>
<dbReference type="InterPro" id="IPR036961">
    <property type="entry name" value="Kinesin_motor_dom_sf"/>
</dbReference>
<dbReference type="InterPro" id="IPR059182">
    <property type="entry name" value="Khc_C"/>
</dbReference>
<sequence>MPDNIKVIARFRPENDAEKASGSRIVSFDSDQTCTITAGDFNGSFTLDRVFDTSCSQGDLFDYSLKQTVDDLMNGYNGTVLAYGQTGSGKSHTMMGPDIDNPVTRGAIPRMVDKIFDKILRSAGDIEYTVRVSYMEIYMERIKDLLNPQNANLSIHQDKTRGVYVKGLTEEYVASSQEVYQVMRQGARVRATASTNMNQESSRSHSIFTLVVSQRNVALGGSQKTGQLFLVDLAGSEKVGKTGASGQTLEEAKKINKSLSALGMVINSLTDGKSTHVPYRDSKLTRILQESLGGNSRTSLIVNCSPSSLNDHETISTLRFGVRAKTIRNKAKVNTELSPGELRQMLRQYKAQLAAQNAYTSKLEAELNLLRDGSSIAGSVATDTGISHGISTPRTTTPDPRAMSPVRTPSWSPTWLEDEDGDEGTRQELQRFTEENQELKLQVDRLLYEQQEMTIRMQILSQENSTVKEQLGTVSSELENTQKQLKEAQEQGVNDETGNSTSAEDNEKDDTNSIVNASLMESVIAGLKVTDSLEDKDAAHQLRQLFKNIQSSRPLKELQDILSQGRQEFDSLVSQDGNDAYKAQVTAHESTISKLMKRIEELEADMKLRDASSGQDEQVKKSLMRDLQDRCERIVELEISLDKVQEQYNLALRNSAQQKRVALLQRNLEQLTRVQKQLVDQNTSLKTEVATAQKFLDSRNERIRHLESALLDSQQALRREHENFEAKIGLLGTQIKELRRRGGSGPTAQDDQQDDLVPEEEEDGDVATRLSARIVKPLRGGSNMIWEKINRVVSTQ</sequence>
<feature type="compositionally biased region" description="Polar residues" evidence="12">
    <location>
        <begin position="491"/>
        <end position="503"/>
    </location>
</feature>
<comment type="similarity">
    <text evidence="9 10">Belongs to the TRAFAC class myosin-kinesin ATPase superfamily. Kinesin family.</text>
</comment>
<dbReference type="PRINTS" id="PR00380">
    <property type="entry name" value="KINESINHEAVY"/>
</dbReference>
<protein>
    <recommendedName>
        <fullName evidence="10">Kinesin-like protein</fullName>
    </recommendedName>
</protein>
<accession>A0A060T922</accession>
<evidence type="ECO:0000256" key="8">
    <source>
        <dbReference type="ARBA" id="ARBA00023212"/>
    </source>
</evidence>
<proteinExistence type="inferred from homology"/>
<keyword evidence="8" id="KW-0206">Cytoskeleton</keyword>
<feature type="coiled-coil region" evidence="11">
    <location>
        <begin position="634"/>
        <end position="688"/>
    </location>
</feature>
<reference evidence="14" key="2">
    <citation type="submission" date="2014-06" db="EMBL/GenBank/DDBJ databases">
        <title>The complete genome of Blastobotrys (Arxula) adeninivorans LS3 - a yeast of biotechnological interest.</title>
        <authorList>
            <person name="Kunze G."/>
            <person name="Gaillardin C."/>
            <person name="Czernicka M."/>
            <person name="Durrens P."/>
            <person name="Martin T."/>
            <person name="Boer E."/>
            <person name="Gabaldon T."/>
            <person name="Cruz J."/>
            <person name="Talla E."/>
            <person name="Marck C."/>
            <person name="Goffeau A."/>
            <person name="Barbe V."/>
            <person name="Baret P."/>
            <person name="Baronian K."/>
            <person name="Beier S."/>
            <person name="Bleykasten C."/>
            <person name="Bode R."/>
            <person name="Casaregola S."/>
            <person name="Despons L."/>
            <person name="Fairhead C."/>
            <person name="Giersberg M."/>
            <person name="Gierski P."/>
            <person name="Hahnel U."/>
            <person name="Hartmann A."/>
            <person name="Jankowska D."/>
            <person name="Jubin C."/>
            <person name="Jung P."/>
            <person name="Lafontaine I."/>
            <person name="Leh-Louis V."/>
            <person name="Lemaire M."/>
            <person name="Marcet-Houben M."/>
            <person name="Mascher M."/>
            <person name="Morel G."/>
            <person name="Richard G.-F."/>
            <person name="Riechen J."/>
            <person name="Sacerdot C."/>
            <person name="Sarkar A."/>
            <person name="Savel G."/>
            <person name="Schacherer J."/>
            <person name="Sherman D."/>
            <person name="Straub M.-L."/>
            <person name="Stein N."/>
            <person name="Thierry A."/>
            <person name="Trautwein-Schult A."/>
            <person name="Westhof E."/>
            <person name="Worch S."/>
            <person name="Dujon B."/>
            <person name="Souciet J.-L."/>
            <person name="Wincker P."/>
            <person name="Scholz U."/>
            <person name="Neuveglise N."/>
        </authorList>
    </citation>
    <scope>NUCLEOTIDE SEQUENCE</scope>
    <source>
        <strain evidence="14">LS3</strain>
    </source>
</reference>
<dbReference type="CDD" id="cd01369">
    <property type="entry name" value="KISc_KHC_KIF5"/>
    <property type="match status" value="1"/>
</dbReference>
<evidence type="ECO:0000256" key="9">
    <source>
        <dbReference type="PROSITE-ProRule" id="PRU00283"/>
    </source>
</evidence>
<dbReference type="PROSITE" id="PS50067">
    <property type="entry name" value="KINESIN_MOTOR_2"/>
    <property type="match status" value="1"/>
</dbReference>
<dbReference type="Pfam" id="PF00225">
    <property type="entry name" value="Kinesin"/>
    <property type="match status" value="1"/>
</dbReference>
<keyword evidence="4 9" id="KW-0547">Nucleotide-binding</keyword>
<feature type="binding site" evidence="9">
    <location>
        <begin position="84"/>
        <end position="91"/>
    </location>
    <ligand>
        <name>ATP</name>
        <dbReference type="ChEBI" id="CHEBI:30616"/>
    </ligand>
</feature>
<feature type="region of interest" description="Disordered" evidence="12">
    <location>
        <begin position="384"/>
        <end position="426"/>
    </location>
</feature>
<reference evidence="14" key="1">
    <citation type="submission" date="2014-02" db="EMBL/GenBank/DDBJ databases">
        <authorList>
            <person name="Genoscope - CEA"/>
        </authorList>
    </citation>
    <scope>NUCLEOTIDE SEQUENCE</scope>
    <source>
        <strain evidence="14">LS3</strain>
    </source>
</reference>
<dbReference type="PANTHER" id="PTHR47968">
    <property type="entry name" value="CENTROMERE PROTEIN E"/>
    <property type="match status" value="1"/>
</dbReference>
<dbReference type="InterPro" id="IPR027640">
    <property type="entry name" value="Kinesin-like_fam"/>
</dbReference>
<feature type="region of interest" description="Disordered" evidence="12">
    <location>
        <begin position="739"/>
        <end position="765"/>
    </location>
</feature>
<evidence type="ECO:0000256" key="6">
    <source>
        <dbReference type="ARBA" id="ARBA00023054"/>
    </source>
</evidence>